<gene>
    <name evidence="2" type="ORF">RAS12_30145</name>
</gene>
<sequence length="156" mass="16291">MSATQTNQQSNAGGAVSEGAAAPHELTSVSEPLLPYGQAFCHFTQTAPEEVDWKPEAISLVGLWMKAVHDLQVSDSGWALVTAFVRLDTIRATGATQGLLPADVAARMDARAKDCFQHQGKRLVADESSSTLSIEGSVSVGVGGSGSLRTRGATVH</sequence>
<dbReference type="EMBL" id="CP132977">
    <property type="protein sequence ID" value="WMD23895.1"/>
    <property type="molecule type" value="Genomic_DNA"/>
</dbReference>
<keyword evidence="2" id="KW-0614">Plasmid</keyword>
<dbReference type="RefSeq" id="WP_306951780.1">
    <property type="nucleotide sequence ID" value="NZ_CP132977.1"/>
</dbReference>
<dbReference type="Proteomes" id="UP001234798">
    <property type="component" value="Plasmid unnamed"/>
</dbReference>
<feature type="compositionally biased region" description="Polar residues" evidence="1">
    <location>
        <begin position="1"/>
        <end position="12"/>
    </location>
</feature>
<geneLocation type="plasmid" evidence="2 3">
    <name>unnamed</name>
</geneLocation>
<evidence type="ECO:0000256" key="1">
    <source>
        <dbReference type="SAM" id="MobiDB-lite"/>
    </source>
</evidence>
<evidence type="ECO:0000313" key="3">
    <source>
        <dbReference type="Proteomes" id="UP001234798"/>
    </source>
</evidence>
<protein>
    <submittedName>
        <fullName evidence="2">Uncharacterized protein</fullName>
    </submittedName>
</protein>
<reference evidence="2 3" key="1">
    <citation type="submission" date="2023-08" db="EMBL/GenBank/DDBJ databases">
        <title>Achromobacter seleniivolatilans sp. nov., isolated from seleniferous soil.</title>
        <authorList>
            <person name="Zhang S."/>
            <person name="Li K."/>
            <person name="Peng J."/>
            <person name="Zhao Q."/>
            <person name="Wang H."/>
            <person name="Guo Y."/>
        </authorList>
    </citation>
    <scope>NUCLEOTIDE SEQUENCE [LARGE SCALE GENOMIC DNA]</scope>
    <source>
        <strain evidence="2 3">R39</strain>
        <plasmid evidence="2 3">unnamed</plasmid>
    </source>
</reference>
<organism evidence="2 3">
    <name type="scientific">Achromobacter seleniivolatilans</name>
    <dbReference type="NCBI Taxonomy" id="3047478"/>
    <lineage>
        <taxon>Bacteria</taxon>
        <taxon>Pseudomonadati</taxon>
        <taxon>Pseudomonadota</taxon>
        <taxon>Betaproteobacteria</taxon>
        <taxon>Burkholderiales</taxon>
        <taxon>Alcaligenaceae</taxon>
        <taxon>Achromobacter</taxon>
    </lineage>
</organism>
<name>A0ABY9MAY1_9BURK</name>
<accession>A0ABY9MAY1</accession>
<proteinExistence type="predicted"/>
<keyword evidence="3" id="KW-1185">Reference proteome</keyword>
<feature type="region of interest" description="Disordered" evidence="1">
    <location>
        <begin position="1"/>
        <end position="20"/>
    </location>
</feature>
<evidence type="ECO:0000313" key="2">
    <source>
        <dbReference type="EMBL" id="WMD23895.1"/>
    </source>
</evidence>